<evidence type="ECO:0000313" key="2">
    <source>
        <dbReference type="EMBL" id="MCM0621951.1"/>
    </source>
</evidence>
<evidence type="ECO:0000256" key="1">
    <source>
        <dbReference type="SAM" id="Phobius"/>
    </source>
</evidence>
<sequence>MTYEKGCTMLIAHLRLLLAMLLGKATRRTDRGASAVEYVLILIGAVAICGIVIVAVTQYVTSQGNSLNGN</sequence>
<feature type="transmembrane region" description="Helical" evidence="1">
    <location>
        <begin position="35"/>
        <end position="60"/>
    </location>
</feature>
<keyword evidence="3" id="KW-1185">Reference proteome</keyword>
<comment type="caution">
    <text evidence="2">The sequence shown here is derived from an EMBL/GenBank/DDBJ whole genome shotgun (WGS) entry which is preliminary data.</text>
</comment>
<reference evidence="2" key="1">
    <citation type="submission" date="2022-05" db="EMBL/GenBank/DDBJ databases">
        <authorList>
            <person name="Tuo L."/>
        </authorList>
    </citation>
    <scope>NUCLEOTIDE SEQUENCE</scope>
    <source>
        <strain evidence="2">BSK12Z-4</strain>
    </source>
</reference>
<name>A0A9X2IFL1_9ACTN</name>
<protein>
    <submittedName>
        <fullName evidence="2">Uncharacterized protein</fullName>
    </submittedName>
</protein>
<dbReference type="RefSeq" id="WP_250828270.1">
    <property type="nucleotide sequence ID" value="NZ_JAMOIL010000026.1"/>
</dbReference>
<keyword evidence="1" id="KW-0472">Membrane</keyword>
<evidence type="ECO:0000313" key="3">
    <source>
        <dbReference type="Proteomes" id="UP001139485"/>
    </source>
</evidence>
<keyword evidence="1" id="KW-1133">Transmembrane helix</keyword>
<accession>A0A9X2IFL1</accession>
<dbReference type="AlphaFoldDB" id="A0A9X2IFL1"/>
<keyword evidence="1" id="KW-0812">Transmembrane</keyword>
<dbReference type="Proteomes" id="UP001139485">
    <property type="component" value="Unassembled WGS sequence"/>
</dbReference>
<gene>
    <name evidence="2" type="ORF">M8330_16795</name>
</gene>
<dbReference type="EMBL" id="JAMOIL010000026">
    <property type="protein sequence ID" value="MCM0621951.1"/>
    <property type="molecule type" value="Genomic_DNA"/>
</dbReference>
<proteinExistence type="predicted"/>
<organism evidence="2 3">
    <name type="scientific">Nocardioides bruguierae</name>
    <dbReference type="NCBI Taxonomy" id="2945102"/>
    <lineage>
        <taxon>Bacteria</taxon>
        <taxon>Bacillati</taxon>
        <taxon>Actinomycetota</taxon>
        <taxon>Actinomycetes</taxon>
        <taxon>Propionibacteriales</taxon>
        <taxon>Nocardioidaceae</taxon>
        <taxon>Nocardioides</taxon>
    </lineage>
</organism>